<dbReference type="GO" id="GO:0006189">
    <property type="term" value="P:'de novo' IMP biosynthetic process"/>
    <property type="evidence" value="ECO:0007669"/>
    <property type="project" value="InterPro"/>
</dbReference>
<gene>
    <name evidence="8" type="ORF">ADM99_12900</name>
</gene>
<evidence type="ECO:0000313" key="9">
    <source>
        <dbReference type="Proteomes" id="UP000050430"/>
    </source>
</evidence>
<dbReference type="PANTHER" id="PTHR10099:SF1">
    <property type="entry name" value="PHOSPHORIBOSYLFORMYLGLYCINAMIDINE SYNTHASE"/>
    <property type="match status" value="1"/>
</dbReference>
<dbReference type="STRING" id="229920.ADM99_12900"/>
<dbReference type="SMART" id="SM01211">
    <property type="entry name" value="GATase_5"/>
    <property type="match status" value="1"/>
</dbReference>
<dbReference type="PATRIC" id="fig|229920.5.peg.2906"/>
<evidence type="ECO:0000256" key="3">
    <source>
        <dbReference type="ARBA" id="ARBA00022741"/>
    </source>
</evidence>
<keyword evidence="4" id="KW-0658">Purine biosynthesis</keyword>
<dbReference type="PIRSF" id="PIRSF001586">
    <property type="entry name" value="FGAM_synth_I"/>
    <property type="match status" value="1"/>
</dbReference>
<protein>
    <submittedName>
        <fullName evidence="8">Uncharacterized protein</fullName>
    </submittedName>
</protein>
<evidence type="ECO:0000256" key="6">
    <source>
        <dbReference type="ARBA" id="ARBA00022840"/>
    </source>
</evidence>
<keyword evidence="6" id="KW-0067">ATP-binding</keyword>
<dbReference type="GO" id="GO:0005524">
    <property type="term" value="F:ATP binding"/>
    <property type="evidence" value="ECO:0007669"/>
    <property type="project" value="UniProtKB-KW"/>
</dbReference>
<dbReference type="NCBIfam" id="TIGR01737">
    <property type="entry name" value="FGAM_synth_I"/>
    <property type="match status" value="1"/>
</dbReference>
<organism evidence="8 9">
    <name type="scientific">Leptolinea tardivitalis</name>
    <dbReference type="NCBI Taxonomy" id="229920"/>
    <lineage>
        <taxon>Bacteria</taxon>
        <taxon>Bacillati</taxon>
        <taxon>Chloroflexota</taxon>
        <taxon>Anaerolineae</taxon>
        <taxon>Anaerolineales</taxon>
        <taxon>Anaerolineaceae</taxon>
        <taxon>Leptolinea</taxon>
    </lineage>
</organism>
<evidence type="ECO:0000256" key="4">
    <source>
        <dbReference type="ARBA" id="ARBA00022755"/>
    </source>
</evidence>
<evidence type="ECO:0000313" key="8">
    <source>
        <dbReference type="EMBL" id="KPL71153.1"/>
    </source>
</evidence>
<proteinExistence type="predicted"/>
<dbReference type="Proteomes" id="UP000050430">
    <property type="component" value="Unassembled WGS sequence"/>
</dbReference>
<name>A0A0P6WXT2_9CHLR</name>
<dbReference type="SUPFAM" id="SSF52317">
    <property type="entry name" value="Class I glutamine amidotransferase-like"/>
    <property type="match status" value="1"/>
</dbReference>
<dbReference type="OrthoDB" id="9804441at2"/>
<reference evidence="8 9" key="1">
    <citation type="submission" date="2015-07" db="EMBL/GenBank/DDBJ databases">
        <title>Genome sequence of Leptolinea tardivitalis DSM 16556.</title>
        <authorList>
            <person name="Hemp J."/>
            <person name="Ward L.M."/>
            <person name="Pace L.A."/>
            <person name="Fischer W.W."/>
        </authorList>
    </citation>
    <scope>NUCLEOTIDE SEQUENCE [LARGE SCALE GENOMIC DNA]</scope>
    <source>
        <strain evidence="8 9">YMTK-2</strain>
    </source>
</reference>
<keyword evidence="9" id="KW-1185">Reference proteome</keyword>
<dbReference type="AlphaFoldDB" id="A0A0P6WXT2"/>
<keyword evidence="7" id="KW-0315">Glutamine amidotransferase</keyword>
<keyword evidence="1" id="KW-0963">Cytoplasm</keyword>
<keyword evidence="5" id="KW-0378">Hydrolase</keyword>
<comment type="caution">
    <text evidence="8">The sequence shown here is derived from an EMBL/GenBank/DDBJ whole genome shotgun (WGS) entry which is preliminary data.</text>
</comment>
<evidence type="ECO:0000256" key="1">
    <source>
        <dbReference type="ARBA" id="ARBA00022490"/>
    </source>
</evidence>
<dbReference type="GO" id="GO:0016787">
    <property type="term" value="F:hydrolase activity"/>
    <property type="evidence" value="ECO:0007669"/>
    <property type="project" value="UniProtKB-KW"/>
</dbReference>
<dbReference type="InterPro" id="IPR029062">
    <property type="entry name" value="Class_I_gatase-like"/>
</dbReference>
<dbReference type="RefSeq" id="WP_062422907.1">
    <property type="nucleotide sequence ID" value="NZ_BBYA01000011.1"/>
</dbReference>
<dbReference type="GO" id="GO:0004642">
    <property type="term" value="F:phosphoribosylformylglycinamidine synthase activity"/>
    <property type="evidence" value="ECO:0007669"/>
    <property type="project" value="InterPro"/>
</dbReference>
<dbReference type="EMBL" id="LGCK01000012">
    <property type="protein sequence ID" value="KPL71153.1"/>
    <property type="molecule type" value="Genomic_DNA"/>
</dbReference>
<evidence type="ECO:0000256" key="5">
    <source>
        <dbReference type="ARBA" id="ARBA00022801"/>
    </source>
</evidence>
<evidence type="ECO:0000256" key="2">
    <source>
        <dbReference type="ARBA" id="ARBA00022598"/>
    </source>
</evidence>
<accession>A0A0P6WXT2</accession>
<keyword evidence="3" id="KW-0547">Nucleotide-binding</keyword>
<dbReference type="PANTHER" id="PTHR10099">
    <property type="entry name" value="PHOSPHORIBOSYLFORMYLGLYCINAMIDINE SYNTHASE"/>
    <property type="match status" value="1"/>
</dbReference>
<dbReference type="PROSITE" id="PS51273">
    <property type="entry name" value="GATASE_TYPE_1"/>
    <property type="match status" value="1"/>
</dbReference>
<keyword evidence="2" id="KW-0436">Ligase</keyword>
<dbReference type="Pfam" id="PF13507">
    <property type="entry name" value="GATase_5"/>
    <property type="match status" value="1"/>
</dbReference>
<dbReference type="GO" id="GO:0005737">
    <property type="term" value="C:cytoplasm"/>
    <property type="evidence" value="ECO:0007669"/>
    <property type="project" value="TreeGrafter"/>
</dbReference>
<sequence length="259" mass="28382">MKPKALILFASGTNRDHDVSDALELAGAETTIYPVKYLRESNVDWSAYQMLIIPGGFSYADALGAGRLFALDLTAYFTGQVQNFLAAGKPVIGICNGFQALVKSGILPEMRMAGERQKATLTFNQSNHFECRWVTLKPVSQKCLWTQGLTALIDCPVAHGEGNFQVSDPGYAETLFQQDQVALLYTYPDGALADGKYPMNPNGSIRDIAGICNQQGNVLGLMPHPENNIFPYQTPDRANRPDHFGLPLFINGVRYASQS</sequence>
<dbReference type="InterPro" id="IPR010075">
    <property type="entry name" value="PRibForGlyAmidine_synth_PurQ"/>
</dbReference>
<evidence type="ECO:0000256" key="7">
    <source>
        <dbReference type="ARBA" id="ARBA00022962"/>
    </source>
</evidence>
<dbReference type="Gene3D" id="3.40.50.880">
    <property type="match status" value="1"/>
</dbReference>